<protein>
    <submittedName>
        <fullName evidence="9">TEA/ATTS domain family-domain-containing protein</fullName>
    </submittedName>
</protein>
<dbReference type="Pfam" id="PF01285">
    <property type="entry name" value="TEA"/>
    <property type="match status" value="1"/>
</dbReference>
<feature type="DNA-binding region" description="TEA" evidence="6">
    <location>
        <begin position="59"/>
        <end position="133"/>
    </location>
</feature>
<dbReference type="Gene3D" id="6.10.20.40">
    <property type="entry name" value="TEA/ATTS domain"/>
    <property type="match status" value="1"/>
</dbReference>
<evidence type="ECO:0000256" key="6">
    <source>
        <dbReference type="PROSITE-ProRule" id="PRU00505"/>
    </source>
</evidence>
<dbReference type="GO" id="GO:0005634">
    <property type="term" value="C:nucleus"/>
    <property type="evidence" value="ECO:0007669"/>
    <property type="project" value="UniProtKB-SubCell"/>
</dbReference>
<evidence type="ECO:0000256" key="5">
    <source>
        <dbReference type="ARBA" id="ARBA00023242"/>
    </source>
</evidence>
<sequence>MSFADWHSGVTVSSSQKQHQGFICMSTVADLSYTPSEEERSRDAAQIAATGRRSWKTLKGKGEAVWPPLLEAALIEALEKYQPDGSRCNKILGRFPMRNRFISDYIYESTGKRRTPKQVGSRLQQLRDTCKEEKILQLISRRHPADTDSGTSSGTPSEGRSTSLSPPPANEEHSRTVVYVDIALEPSATAPSYPVIHFINNEITTPYPVRLSPSHIISTTSNVLRSFNSTVEFASPCALVLQSTFSVYRGASNVPIHTEVVPLKCCSSPLQSAGWRYSSELAPNFWDKLCTSKDLTKYTLLQNMTPIPTNRDARDATRTVSIVYYFSYPDDLLPEDCSTTPTHQSRHSAASSHSFEIPQEQLTAVAGHQWNWSDYHQTPSYQPDGRSYEQTSGSVPRAAHAYADFTDQPRHMGYRSSTVAYEPYPTFQQNTTRYCAEEMGAWSTNQTSINYWSVPTR</sequence>
<reference evidence="9 10" key="1">
    <citation type="journal article" date="2019" name="Nat. Ecol. Evol.">
        <title>Megaphylogeny resolves global patterns of mushroom evolution.</title>
        <authorList>
            <person name="Varga T."/>
            <person name="Krizsan K."/>
            <person name="Foldi C."/>
            <person name="Dima B."/>
            <person name="Sanchez-Garcia M."/>
            <person name="Sanchez-Ramirez S."/>
            <person name="Szollosi G.J."/>
            <person name="Szarkandi J.G."/>
            <person name="Papp V."/>
            <person name="Albert L."/>
            <person name="Andreopoulos W."/>
            <person name="Angelini C."/>
            <person name="Antonin V."/>
            <person name="Barry K.W."/>
            <person name="Bougher N.L."/>
            <person name="Buchanan P."/>
            <person name="Buyck B."/>
            <person name="Bense V."/>
            <person name="Catcheside P."/>
            <person name="Chovatia M."/>
            <person name="Cooper J."/>
            <person name="Damon W."/>
            <person name="Desjardin D."/>
            <person name="Finy P."/>
            <person name="Geml J."/>
            <person name="Haridas S."/>
            <person name="Hughes K."/>
            <person name="Justo A."/>
            <person name="Karasinski D."/>
            <person name="Kautmanova I."/>
            <person name="Kiss B."/>
            <person name="Kocsube S."/>
            <person name="Kotiranta H."/>
            <person name="LaButti K.M."/>
            <person name="Lechner B.E."/>
            <person name="Liimatainen K."/>
            <person name="Lipzen A."/>
            <person name="Lukacs Z."/>
            <person name="Mihaltcheva S."/>
            <person name="Morgado L.N."/>
            <person name="Niskanen T."/>
            <person name="Noordeloos M.E."/>
            <person name="Ohm R.A."/>
            <person name="Ortiz-Santana B."/>
            <person name="Ovrebo C."/>
            <person name="Racz N."/>
            <person name="Riley R."/>
            <person name="Savchenko A."/>
            <person name="Shiryaev A."/>
            <person name="Soop K."/>
            <person name="Spirin V."/>
            <person name="Szebenyi C."/>
            <person name="Tomsovsky M."/>
            <person name="Tulloss R.E."/>
            <person name="Uehling J."/>
            <person name="Grigoriev I.V."/>
            <person name="Vagvolgyi C."/>
            <person name="Papp T."/>
            <person name="Martin F.M."/>
            <person name="Miettinen O."/>
            <person name="Hibbett D.S."/>
            <person name="Nagy L.G."/>
        </authorList>
    </citation>
    <scope>NUCLEOTIDE SEQUENCE [LARGE SCALE GENOMIC DNA]</scope>
    <source>
        <strain evidence="9 10">CBS 166.37</strain>
    </source>
</reference>
<feature type="domain" description="TEA" evidence="8">
    <location>
        <begin position="59"/>
        <end position="133"/>
    </location>
</feature>
<dbReference type="PROSITE" id="PS51088">
    <property type="entry name" value="TEA_2"/>
    <property type="match status" value="1"/>
</dbReference>
<comment type="similarity">
    <text evidence="2">Belongs to the TEC1 family.</text>
</comment>
<keyword evidence="5" id="KW-0539">Nucleus</keyword>
<dbReference type="GO" id="GO:0000978">
    <property type="term" value="F:RNA polymerase II cis-regulatory region sequence-specific DNA binding"/>
    <property type="evidence" value="ECO:0007669"/>
    <property type="project" value="TreeGrafter"/>
</dbReference>
<evidence type="ECO:0000256" key="1">
    <source>
        <dbReference type="ARBA" id="ARBA00004123"/>
    </source>
</evidence>
<dbReference type="STRING" id="68775.A0A5C3LVQ7"/>
<proteinExistence type="inferred from homology"/>
<feature type="compositionally biased region" description="Low complexity" evidence="7">
    <location>
        <begin position="149"/>
        <end position="163"/>
    </location>
</feature>
<feature type="region of interest" description="Disordered" evidence="7">
    <location>
        <begin position="138"/>
        <end position="173"/>
    </location>
</feature>
<evidence type="ECO:0000256" key="4">
    <source>
        <dbReference type="ARBA" id="ARBA00023163"/>
    </source>
</evidence>
<dbReference type="AlphaFoldDB" id="A0A5C3LVQ7"/>
<dbReference type="GO" id="GO:0000981">
    <property type="term" value="F:DNA-binding transcription factor activity, RNA polymerase II-specific"/>
    <property type="evidence" value="ECO:0007669"/>
    <property type="project" value="TreeGrafter"/>
</dbReference>
<keyword evidence="4" id="KW-0804">Transcription</keyword>
<gene>
    <name evidence="9" type="ORF">BDQ12DRAFT_667523</name>
</gene>
<dbReference type="OrthoDB" id="10006572at2759"/>
<dbReference type="SMART" id="SM00426">
    <property type="entry name" value="TEA"/>
    <property type="match status" value="1"/>
</dbReference>
<comment type="subcellular location">
    <subcellularLocation>
        <location evidence="1">Nucleus</location>
    </subcellularLocation>
</comment>
<dbReference type="InterPro" id="IPR050937">
    <property type="entry name" value="TEC1_TEAD_TF"/>
</dbReference>
<evidence type="ECO:0000256" key="2">
    <source>
        <dbReference type="ARBA" id="ARBA00008421"/>
    </source>
</evidence>
<evidence type="ECO:0000259" key="8">
    <source>
        <dbReference type="PROSITE" id="PS51088"/>
    </source>
</evidence>
<keyword evidence="3" id="KW-0805">Transcription regulation</keyword>
<keyword evidence="10" id="KW-1185">Reference proteome</keyword>
<dbReference type="InterPro" id="IPR000818">
    <property type="entry name" value="TEA/ATTS_dom"/>
</dbReference>
<evidence type="ECO:0000313" key="9">
    <source>
        <dbReference type="EMBL" id="TFK36637.1"/>
    </source>
</evidence>
<evidence type="ECO:0000256" key="7">
    <source>
        <dbReference type="SAM" id="MobiDB-lite"/>
    </source>
</evidence>
<dbReference type="PANTHER" id="PTHR11834">
    <property type="entry name" value="TRANSCRIPTIONAL ENHANCER FACTOR TEF RELATED"/>
    <property type="match status" value="1"/>
</dbReference>
<organism evidence="9 10">
    <name type="scientific">Crucibulum laeve</name>
    <dbReference type="NCBI Taxonomy" id="68775"/>
    <lineage>
        <taxon>Eukaryota</taxon>
        <taxon>Fungi</taxon>
        <taxon>Dikarya</taxon>
        <taxon>Basidiomycota</taxon>
        <taxon>Agaricomycotina</taxon>
        <taxon>Agaricomycetes</taxon>
        <taxon>Agaricomycetidae</taxon>
        <taxon>Agaricales</taxon>
        <taxon>Agaricineae</taxon>
        <taxon>Nidulariaceae</taxon>
        <taxon>Crucibulum</taxon>
    </lineage>
</organism>
<accession>A0A5C3LVQ7</accession>
<dbReference type="PANTHER" id="PTHR11834:SF0">
    <property type="entry name" value="PROTEIN SCALLOPED"/>
    <property type="match status" value="1"/>
</dbReference>
<name>A0A5C3LVQ7_9AGAR</name>
<evidence type="ECO:0000313" key="10">
    <source>
        <dbReference type="Proteomes" id="UP000308652"/>
    </source>
</evidence>
<dbReference type="InterPro" id="IPR038096">
    <property type="entry name" value="TEA/ATTS_sf"/>
</dbReference>
<dbReference type="EMBL" id="ML213612">
    <property type="protein sequence ID" value="TFK36637.1"/>
    <property type="molecule type" value="Genomic_DNA"/>
</dbReference>
<dbReference type="Proteomes" id="UP000308652">
    <property type="component" value="Unassembled WGS sequence"/>
</dbReference>
<dbReference type="GO" id="GO:0005667">
    <property type="term" value="C:transcription regulator complex"/>
    <property type="evidence" value="ECO:0007669"/>
    <property type="project" value="TreeGrafter"/>
</dbReference>
<evidence type="ECO:0000256" key="3">
    <source>
        <dbReference type="ARBA" id="ARBA00023015"/>
    </source>
</evidence>